<evidence type="ECO:0000313" key="3">
    <source>
        <dbReference type="Proteomes" id="UP001056384"/>
    </source>
</evidence>
<dbReference type="EMBL" id="CP099419">
    <property type="protein sequence ID" value="USW49044.1"/>
    <property type="molecule type" value="Genomic_DNA"/>
</dbReference>
<feature type="chain" id="PRO_5040330125" description="F-box domain-containing protein" evidence="1">
    <location>
        <begin position="22"/>
        <end position="226"/>
    </location>
</feature>
<keyword evidence="3" id="KW-1185">Reference proteome</keyword>
<evidence type="ECO:0000313" key="2">
    <source>
        <dbReference type="EMBL" id="USW49044.1"/>
    </source>
</evidence>
<gene>
    <name evidence="2" type="ORF">Slin15195_G023630</name>
</gene>
<name>A0A9Q9AJI3_9PEZI</name>
<proteinExistence type="predicted"/>
<dbReference type="PANTHER" id="PTHR42085:SF1">
    <property type="entry name" value="F-BOX DOMAIN-CONTAINING PROTEIN"/>
    <property type="match status" value="1"/>
</dbReference>
<dbReference type="InterPro" id="IPR038883">
    <property type="entry name" value="AN11006-like"/>
</dbReference>
<dbReference type="PANTHER" id="PTHR42085">
    <property type="entry name" value="F-BOX DOMAIN-CONTAINING PROTEIN"/>
    <property type="match status" value="1"/>
</dbReference>
<sequence length="226" mass="25512">MGIILSLFMPAFLLVPVPILTGPLPKPLASQPIKRQPIKQYQSQDCPLLLLPAELRNRIYRFVLVVDGSVPATERDWEDAIEITQVLRIPALLSTCKQIRKEAAGIWLFENCLSICIDNCDSTLLSRFCALRLSLLPAHKGSNVNIYELSGGLDWPNLMRWCRKIHARELGHLNLMPSESPNAWDVVVTATIITVMSRGRYWTRCEAALASYRKVAGMTDARWLQD</sequence>
<protein>
    <recommendedName>
        <fullName evidence="4">F-box domain-containing protein</fullName>
    </recommendedName>
</protein>
<evidence type="ECO:0008006" key="4">
    <source>
        <dbReference type="Google" id="ProtNLM"/>
    </source>
</evidence>
<feature type="signal peptide" evidence="1">
    <location>
        <begin position="1"/>
        <end position="21"/>
    </location>
</feature>
<organism evidence="2 3">
    <name type="scientific">Septoria linicola</name>
    <dbReference type="NCBI Taxonomy" id="215465"/>
    <lineage>
        <taxon>Eukaryota</taxon>
        <taxon>Fungi</taxon>
        <taxon>Dikarya</taxon>
        <taxon>Ascomycota</taxon>
        <taxon>Pezizomycotina</taxon>
        <taxon>Dothideomycetes</taxon>
        <taxon>Dothideomycetidae</taxon>
        <taxon>Mycosphaerellales</taxon>
        <taxon>Mycosphaerellaceae</taxon>
        <taxon>Septoria</taxon>
    </lineage>
</organism>
<keyword evidence="1" id="KW-0732">Signal</keyword>
<dbReference type="OrthoDB" id="3643493at2759"/>
<evidence type="ECO:0000256" key="1">
    <source>
        <dbReference type="SAM" id="SignalP"/>
    </source>
</evidence>
<dbReference type="Proteomes" id="UP001056384">
    <property type="component" value="Chromosome 2"/>
</dbReference>
<reference evidence="2" key="1">
    <citation type="submission" date="2022-06" db="EMBL/GenBank/DDBJ databases">
        <title>Complete genome sequences of two strains of the flax pathogen Septoria linicola.</title>
        <authorList>
            <person name="Lapalu N."/>
            <person name="Simon A."/>
            <person name="Demenou B."/>
            <person name="Paumier D."/>
            <person name="Guillot M.-P."/>
            <person name="Gout L."/>
            <person name="Valade R."/>
        </authorList>
    </citation>
    <scope>NUCLEOTIDE SEQUENCE</scope>
    <source>
        <strain evidence="2">SE15195</strain>
    </source>
</reference>
<dbReference type="AlphaFoldDB" id="A0A9Q9AJI3"/>
<accession>A0A9Q9AJI3</accession>